<feature type="chain" id="PRO_5011401122" evidence="1">
    <location>
        <begin position="28"/>
        <end position="728"/>
    </location>
</feature>
<protein>
    <submittedName>
        <fullName evidence="2">Uncharacterized protein</fullName>
    </submittedName>
</protein>
<dbReference type="EMBL" id="CP017904">
    <property type="protein sequence ID" value="ARP21848.1"/>
    <property type="molecule type" value="Genomic_DNA"/>
</dbReference>
<evidence type="ECO:0000256" key="1">
    <source>
        <dbReference type="SAM" id="SignalP"/>
    </source>
</evidence>
<dbReference type="RefSeq" id="WP_025767505.1">
    <property type="nucleotide sequence ID" value="NZ_CP017893.1"/>
</dbReference>
<organism evidence="2">
    <name type="scientific">Vibrio alginolyticus</name>
    <dbReference type="NCBI Taxonomy" id="663"/>
    <lineage>
        <taxon>Bacteria</taxon>
        <taxon>Pseudomonadati</taxon>
        <taxon>Pseudomonadota</taxon>
        <taxon>Gammaproteobacteria</taxon>
        <taxon>Vibrionales</taxon>
        <taxon>Vibrionaceae</taxon>
        <taxon>Vibrio</taxon>
    </lineage>
</organism>
<dbReference type="AlphaFoldDB" id="A0A1W6UV94"/>
<evidence type="ECO:0000313" key="2">
    <source>
        <dbReference type="EMBL" id="ARP21848.1"/>
    </source>
</evidence>
<gene>
    <name evidence="2" type="ORF">K05K4_51460</name>
</gene>
<sequence>MDVTNLRKSALALSLLTTLAAPMPLLASQQEVLDLQVANATHHEEEVKFTLTKINQVKDALWAFYSLNYGWVTNLTELTTGTDPFYAGTFNTPLGNLNGVSNSGNFILTLSAPSNVMMAELQLRRIAAQTGGTYNKTSSSVVIPVRPPQSASLVSNMLSRTADPSGGDLNKMMVDLEMGEVGVSSFQITDVKELFGIDLDATDKVQSALLDVGSASVDSVTTDEATLNYLEAGHVNVDTGTATNFSIAGKLKSTQGEGETATFNSLNADIEANNASINKLNVSDKLFGTELNYRVGLVTANLETPELIVEEAHVPDLQANNVASRNGSAITIADSVLLKGAVSANDFTVNGNINQSPNLTAVFNKNLTTDNLTLLSASTLNQLEATNRLDVAGDTTFGSTLRIGGTTTIGGALNSDSFTINGQFKSKDLNAGGNVTVNGGIYVNNKLVTRDGTALYENGQLINSKYLTRGSKAVNTSRLDGKSLASFAQLDTANTFTQTQTFNNFTLSNASLRVGGKLIADSNGKLYERGSALSSLYETKTSLASAQQSRRSNLDSLKNEMLNKVAGVTSGISSSTVSQLESLHSQNVSRANSINSNSRNLASLTDTTKTNALNQRNSVTSLVSSVNAQYDKKRTYTVNKVTNRSTSSSETEYVGAQCPADEFTPPNDYVALEGSCFQNGGYGRPKYHDAVFKITYKYNSNLGRCTSSRSLYSYTWEQCVGVSMNKPD</sequence>
<name>A0A1W6UV94_VIBAL</name>
<accession>A0A1W6UV94</accession>
<keyword evidence="2" id="KW-0614">Plasmid</keyword>
<keyword evidence="1" id="KW-0732">Signal</keyword>
<proteinExistence type="predicted"/>
<reference evidence="2" key="1">
    <citation type="submission" date="2016-10" db="EMBL/GenBank/DDBJ databases">
        <title>The High Quality Genome of Vibrio alginolyticus K01M1.</title>
        <authorList>
            <person name="Wendling C."/>
            <person name="Chibani C.M."/>
            <person name="Hertel R."/>
            <person name="Sproer C."/>
            <person name="Bunk B."/>
            <person name="Overmann J."/>
            <person name="Roth O."/>
            <person name="Liesegang H."/>
        </authorList>
    </citation>
    <scope>NUCLEOTIDE SEQUENCE</scope>
    <source>
        <strain evidence="2">K05K4</strain>
        <plasmid evidence="2">pL289</plasmid>
    </source>
</reference>
<geneLocation type="plasmid" evidence="2">
    <name>pL289</name>
</geneLocation>
<feature type="signal peptide" evidence="1">
    <location>
        <begin position="1"/>
        <end position="27"/>
    </location>
</feature>